<comment type="subcellular location">
    <subcellularLocation>
        <location evidence="1">Cell outer membrane</location>
        <topology evidence="1">Multi-pass membrane protein</topology>
    </subcellularLocation>
</comment>
<evidence type="ECO:0000256" key="7">
    <source>
        <dbReference type="ARBA" id="ARBA00023237"/>
    </source>
</evidence>
<dbReference type="RefSeq" id="WP_168661726.1">
    <property type="nucleotide sequence ID" value="NZ_CP051180.1"/>
</dbReference>
<dbReference type="InterPro" id="IPR005017">
    <property type="entry name" value="OMPP1/FadL/TodX"/>
</dbReference>
<dbReference type="Pfam" id="PF03349">
    <property type="entry name" value="Toluene_X"/>
    <property type="match status" value="1"/>
</dbReference>
<keyword evidence="6" id="KW-0472">Membrane</keyword>
<comment type="similarity">
    <text evidence="2">Belongs to the OmpP1/FadL family.</text>
</comment>
<evidence type="ECO:0000256" key="2">
    <source>
        <dbReference type="ARBA" id="ARBA00008163"/>
    </source>
</evidence>
<keyword evidence="10" id="KW-1185">Reference proteome</keyword>
<proteinExistence type="inferred from homology"/>
<dbReference type="AlphaFoldDB" id="A0A6H1UIF1"/>
<evidence type="ECO:0000313" key="10">
    <source>
        <dbReference type="Proteomes" id="UP000501602"/>
    </source>
</evidence>
<evidence type="ECO:0000256" key="3">
    <source>
        <dbReference type="ARBA" id="ARBA00022452"/>
    </source>
</evidence>
<keyword evidence="5 8" id="KW-0732">Signal</keyword>
<evidence type="ECO:0000256" key="1">
    <source>
        <dbReference type="ARBA" id="ARBA00004571"/>
    </source>
</evidence>
<name>A0A6H1UIF1_9GAMM</name>
<evidence type="ECO:0000256" key="8">
    <source>
        <dbReference type="SAM" id="SignalP"/>
    </source>
</evidence>
<reference evidence="9 10" key="1">
    <citation type="submission" date="2020-04" db="EMBL/GenBank/DDBJ databases">
        <title>Ferrimonas sp. S7 isolated from sea water.</title>
        <authorList>
            <person name="Bae S.S."/>
            <person name="Baek K."/>
        </authorList>
    </citation>
    <scope>NUCLEOTIDE SEQUENCE [LARGE SCALE GENOMIC DNA]</scope>
    <source>
        <strain evidence="9 10">S7</strain>
    </source>
</reference>
<keyword evidence="7" id="KW-0998">Cell outer membrane</keyword>
<keyword evidence="3" id="KW-1134">Transmembrane beta strand</keyword>
<protein>
    <submittedName>
        <fullName evidence="9">Transporter</fullName>
    </submittedName>
</protein>
<dbReference type="Proteomes" id="UP000501602">
    <property type="component" value="Chromosome"/>
</dbReference>
<sequence>MQFRKLSLLVAALVSGHVSAAGFQLSETSATGLGRAFAGAAAVADNASSQGRNAAMLLALDGIQFSAGAVYIDPEVDTDGTVTYFNPVTGQMQQANADLNDYVPSAVVPNFYFSHKVDNTWAYGIGVTSNYGLTSETPSDDHAAAFLGSKTEVITVELNPNVAYAIDENYSIGFGIRALYADGEIIAHAPSWTDGLNQQLVAVGAAPAYPPGGTLLSKVSGDDIAWGYNFGVHWQSNKGHSLGFAYHSAIDLELEGDYNVFAGEAGYVKRSASMDVTLPAFAEFAGAHQLTPALRMSASIKWTQWSEFDDLIVDYDGGSDLLKEEKFDDSWRFALGADYRINSNWLMRTGVAYDQAAVDNEHRTLSIPDSDRIWLSGGVAYEFSPQLTLDFSATYIAATGDGDITEEQPALGALYEGEVDGDVWLLGVQASYRF</sequence>
<dbReference type="Gene3D" id="2.40.160.60">
    <property type="entry name" value="Outer membrane protein transport protein (OMPP1/FadL/TodX)"/>
    <property type="match status" value="1"/>
</dbReference>
<evidence type="ECO:0000256" key="6">
    <source>
        <dbReference type="ARBA" id="ARBA00023136"/>
    </source>
</evidence>
<evidence type="ECO:0000256" key="4">
    <source>
        <dbReference type="ARBA" id="ARBA00022692"/>
    </source>
</evidence>
<gene>
    <name evidence="9" type="ORF">HER31_15005</name>
</gene>
<feature type="chain" id="PRO_5026006345" evidence="8">
    <location>
        <begin position="21"/>
        <end position="434"/>
    </location>
</feature>
<dbReference type="EMBL" id="CP051180">
    <property type="protein sequence ID" value="QIZ78093.1"/>
    <property type="molecule type" value="Genomic_DNA"/>
</dbReference>
<dbReference type="PANTHER" id="PTHR35093">
    <property type="entry name" value="OUTER MEMBRANE PROTEIN NMB0088-RELATED"/>
    <property type="match status" value="1"/>
</dbReference>
<dbReference type="PANTHER" id="PTHR35093:SF8">
    <property type="entry name" value="OUTER MEMBRANE PROTEIN NMB0088-RELATED"/>
    <property type="match status" value="1"/>
</dbReference>
<dbReference type="GO" id="GO:0015483">
    <property type="term" value="F:long-chain fatty acid transporting porin activity"/>
    <property type="evidence" value="ECO:0007669"/>
    <property type="project" value="TreeGrafter"/>
</dbReference>
<dbReference type="SUPFAM" id="SSF56935">
    <property type="entry name" value="Porins"/>
    <property type="match status" value="1"/>
</dbReference>
<organism evidence="9 10">
    <name type="scientific">Ferrimonas lipolytica</name>
    <dbReference type="NCBI Taxonomy" id="2724191"/>
    <lineage>
        <taxon>Bacteria</taxon>
        <taxon>Pseudomonadati</taxon>
        <taxon>Pseudomonadota</taxon>
        <taxon>Gammaproteobacteria</taxon>
        <taxon>Alteromonadales</taxon>
        <taxon>Ferrimonadaceae</taxon>
        <taxon>Ferrimonas</taxon>
    </lineage>
</organism>
<evidence type="ECO:0000313" key="9">
    <source>
        <dbReference type="EMBL" id="QIZ78093.1"/>
    </source>
</evidence>
<accession>A0A6H1UIF1</accession>
<feature type="signal peptide" evidence="8">
    <location>
        <begin position="1"/>
        <end position="20"/>
    </location>
</feature>
<keyword evidence="4" id="KW-0812">Transmembrane</keyword>
<evidence type="ECO:0000256" key="5">
    <source>
        <dbReference type="ARBA" id="ARBA00022729"/>
    </source>
</evidence>
<dbReference type="GO" id="GO:0009279">
    <property type="term" value="C:cell outer membrane"/>
    <property type="evidence" value="ECO:0007669"/>
    <property type="project" value="UniProtKB-SubCell"/>
</dbReference>
<dbReference type="KEGG" id="fes:HER31_15005"/>